<evidence type="ECO:0000313" key="2">
    <source>
        <dbReference type="Proteomes" id="UP001158730"/>
    </source>
</evidence>
<gene>
    <name evidence="1" type="ORF">N5C05_10930</name>
</gene>
<sequence length="217" mass="24409">MSTVHDPMKEVISLHGLGFIQVQLQGGQRLHVWHPDLPRRRCFEHSAIHNHRFNFISRVLIGQQININFRPVDADEGEATHLLYLHEGARTANGGRPWTPNAPVTMVEHSSRSIEAGEEYFMPAYHFHRTEPGGDGRVATIMTKLAEGKRGAMSSCRIGIEPDTDFDRFQLPPAELWAYVIEVLGGRRMAVIDTTEFITESAPCRGHALPLKVEVPE</sequence>
<dbReference type="Proteomes" id="UP001158730">
    <property type="component" value="Unassembled WGS sequence"/>
</dbReference>
<dbReference type="EMBL" id="JAOBYN010000008">
    <property type="protein sequence ID" value="MDH1055272.1"/>
    <property type="molecule type" value="Genomic_DNA"/>
</dbReference>
<organism evidence="1 2">
    <name type="scientific">Aquipseudomonas alcaligenes</name>
    <name type="common">Pseudomonas alcaligenes</name>
    <dbReference type="NCBI Taxonomy" id="43263"/>
    <lineage>
        <taxon>Bacteria</taxon>
        <taxon>Pseudomonadati</taxon>
        <taxon>Pseudomonadota</taxon>
        <taxon>Gammaproteobacteria</taxon>
        <taxon>Pseudomonadales</taxon>
        <taxon>Pseudomonadaceae</taxon>
        <taxon>Aquipseudomonas</taxon>
    </lineage>
</organism>
<dbReference type="AlphaFoldDB" id="A0AA42N2H8"/>
<reference evidence="1" key="1">
    <citation type="submission" date="2022-09" db="EMBL/GenBank/DDBJ databases">
        <title>Intensive care unit water sources are persistently colonized with multi-drug resistant bacteria and are the site of extensive horizontal gene transfer of antibiotic resistance genes.</title>
        <authorList>
            <person name="Diorio-Toth L."/>
        </authorList>
    </citation>
    <scope>NUCLEOTIDE SEQUENCE</scope>
    <source>
        <strain evidence="1">GD03990</strain>
    </source>
</reference>
<name>A0AA42N2H8_AQUAC</name>
<evidence type="ECO:0000313" key="1">
    <source>
        <dbReference type="EMBL" id="MDH1055272.1"/>
    </source>
</evidence>
<comment type="caution">
    <text evidence="1">The sequence shown here is derived from an EMBL/GenBank/DDBJ whole genome shotgun (WGS) entry which is preliminary data.</text>
</comment>
<accession>A0AA42N2H8</accession>
<proteinExistence type="predicted"/>
<dbReference type="RefSeq" id="WP_278958529.1">
    <property type="nucleotide sequence ID" value="NZ_CALTXO010000025.1"/>
</dbReference>
<protein>
    <submittedName>
        <fullName evidence="1">Uncharacterized protein</fullName>
    </submittedName>
</protein>